<dbReference type="Gene3D" id="2.30.110.10">
    <property type="entry name" value="Electron Transport, Fmn-binding Protein, Chain A"/>
    <property type="match status" value="1"/>
</dbReference>
<dbReference type="InterPro" id="IPR024747">
    <property type="entry name" value="Pyridox_Oxase-rel"/>
</dbReference>
<gene>
    <name evidence="1" type="ORF">SAMN04488124_2874</name>
</gene>
<accession>A0A1I6I936</accession>
<dbReference type="Proteomes" id="UP000243250">
    <property type="component" value="Unassembled WGS sequence"/>
</dbReference>
<name>A0A1I6I936_9EURY</name>
<sequence>MRDIEYVYTLGMDEDEVDERLREEAAGVLSLADGGTAYAVPVSHYYDGESLFFRFGDDDHSEKLAFAESTTEASFVVFGVEDRGVSWSIVATGTLREFPDYEREDYDAAELNDRFGPIRVFDETVEDVEIRLFELQIATLTGRKTSE</sequence>
<dbReference type="RefSeq" id="WP_089882200.1">
    <property type="nucleotide sequence ID" value="NZ_FOYS01000005.1"/>
</dbReference>
<reference evidence="2" key="1">
    <citation type="submission" date="2016-10" db="EMBL/GenBank/DDBJ databases">
        <authorList>
            <person name="Varghese N."/>
            <person name="Submissions S."/>
        </authorList>
    </citation>
    <scope>NUCLEOTIDE SEQUENCE [LARGE SCALE GENOMIC DNA]</scope>
    <source>
        <strain evidence="2">CGMCC 1.8711</strain>
    </source>
</reference>
<organism evidence="1 2">
    <name type="scientific">Halogeometricum limi</name>
    <dbReference type="NCBI Taxonomy" id="555875"/>
    <lineage>
        <taxon>Archaea</taxon>
        <taxon>Methanobacteriati</taxon>
        <taxon>Methanobacteriota</taxon>
        <taxon>Stenosarchaea group</taxon>
        <taxon>Halobacteria</taxon>
        <taxon>Halobacteriales</taxon>
        <taxon>Haloferacaceae</taxon>
        <taxon>Halogeometricum</taxon>
    </lineage>
</organism>
<keyword evidence="2" id="KW-1185">Reference proteome</keyword>
<evidence type="ECO:0008006" key="3">
    <source>
        <dbReference type="Google" id="ProtNLM"/>
    </source>
</evidence>
<dbReference type="EMBL" id="FOYS01000005">
    <property type="protein sequence ID" value="SFR63242.1"/>
    <property type="molecule type" value="Genomic_DNA"/>
</dbReference>
<proteinExistence type="predicted"/>
<dbReference type="InterPro" id="IPR012349">
    <property type="entry name" value="Split_barrel_FMN-bd"/>
</dbReference>
<protein>
    <recommendedName>
        <fullName evidence="3">Pyridoxamine 5'-phosphate oxidase</fullName>
    </recommendedName>
</protein>
<dbReference type="AlphaFoldDB" id="A0A1I6I936"/>
<evidence type="ECO:0000313" key="1">
    <source>
        <dbReference type="EMBL" id="SFR63242.1"/>
    </source>
</evidence>
<dbReference type="OrthoDB" id="288110at2157"/>
<dbReference type="SUPFAM" id="SSF50475">
    <property type="entry name" value="FMN-binding split barrel"/>
    <property type="match status" value="1"/>
</dbReference>
<dbReference type="STRING" id="555875.SAMN04488124_2874"/>
<evidence type="ECO:0000313" key="2">
    <source>
        <dbReference type="Proteomes" id="UP000243250"/>
    </source>
</evidence>
<dbReference type="Pfam" id="PF12900">
    <property type="entry name" value="Pyridox_ox_2"/>
    <property type="match status" value="1"/>
</dbReference>